<dbReference type="AlphaFoldDB" id="M9R1L0"/>
<protein>
    <submittedName>
        <fullName evidence="1">Uncharacterized protein</fullName>
    </submittedName>
</protein>
<evidence type="ECO:0000313" key="1">
    <source>
        <dbReference type="EMBL" id="AGI66127.1"/>
    </source>
</evidence>
<sequence length="96" mass="11143">MDPKDIVTKLEKTLGVGRADHFGHYISQIAKPGYSYKRSDFMDVMQMCCVAECDLFRCDKAMENTFRGFVPFEGKLVRRFTELPDRIEKLLDKRAS</sequence>
<keyword evidence="2" id="KW-1185">Reference proteome</keyword>
<dbReference type="STRING" id="391626.OAN307_c03810"/>
<dbReference type="Proteomes" id="UP000005307">
    <property type="component" value="Chromosome"/>
</dbReference>
<dbReference type="EMBL" id="CP003740">
    <property type="protein sequence ID" value="AGI66127.1"/>
    <property type="molecule type" value="Genomic_DNA"/>
</dbReference>
<proteinExistence type="predicted"/>
<reference evidence="1 2" key="1">
    <citation type="journal article" date="2013" name="PLoS ONE">
        <title>Poles Apart: Arctic and Antarctic Octadecabacter strains Share High Genome Plasticity and a New Type of Xanthorhodopsin.</title>
        <authorList>
            <person name="Vollmers J."/>
            <person name="Voget S."/>
            <person name="Dietrich S."/>
            <person name="Gollnow K."/>
            <person name="Smits M."/>
            <person name="Meyer K."/>
            <person name="Brinkhoff T."/>
            <person name="Simon M."/>
            <person name="Daniel R."/>
        </authorList>
    </citation>
    <scope>NUCLEOTIDE SEQUENCE [LARGE SCALE GENOMIC DNA]</scope>
    <source>
        <strain evidence="1 2">307</strain>
    </source>
</reference>
<accession>M9R1L0</accession>
<name>M9R1L0_9RHOB</name>
<gene>
    <name evidence="1" type="ORF">OAN307_c03810</name>
</gene>
<dbReference type="KEGG" id="oat:OAN307_c03810"/>
<organism evidence="1 2">
    <name type="scientific">Octadecabacter antarcticus 307</name>
    <dbReference type="NCBI Taxonomy" id="391626"/>
    <lineage>
        <taxon>Bacteria</taxon>
        <taxon>Pseudomonadati</taxon>
        <taxon>Pseudomonadota</taxon>
        <taxon>Alphaproteobacteria</taxon>
        <taxon>Rhodobacterales</taxon>
        <taxon>Roseobacteraceae</taxon>
        <taxon>Octadecabacter</taxon>
    </lineage>
</organism>
<evidence type="ECO:0000313" key="2">
    <source>
        <dbReference type="Proteomes" id="UP000005307"/>
    </source>
</evidence>
<dbReference type="HOGENOM" id="CLU_2356968_0_0_5"/>